<dbReference type="GO" id="GO:0045454">
    <property type="term" value="P:cell redox homeostasis"/>
    <property type="evidence" value="ECO:0007669"/>
    <property type="project" value="TreeGrafter"/>
</dbReference>
<name>A0A1G2KX69_9BACT</name>
<reference evidence="2 3" key="1">
    <citation type="journal article" date="2016" name="Nat. Commun.">
        <title>Thousands of microbial genomes shed light on interconnected biogeochemical processes in an aquifer system.</title>
        <authorList>
            <person name="Anantharaman K."/>
            <person name="Brown C.T."/>
            <person name="Hug L.A."/>
            <person name="Sharon I."/>
            <person name="Castelle C.J."/>
            <person name="Probst A.J."/>
            <person name="Thomas B.C."/>
            <person name="Singh A."/>
            <person name="Wilkins M.J."/>
            <person name="Karaoz U."/>
            <person name="Brodie E.L."/>
            <person name="Williams K.H."/>
            <person name="Hubbard S.S."/>
            <person name="Banfield J.F."/>
        </authorList>
    </citation>
    <scope>NUCLEOTIDE SEQUENCE [LARGE SCALE GENOMIC DNA]</scope>
</reference>
<accession>A0A1G2KX69</accession>
<dbReference type="EMBL" id="MHQM01000014">
    <property type="protein sequence ID" value="OHA04033.1"/>
    <property type="molecule type" value="Genomic_DNA"/>
</dbReference>
<organism evidence="2 3">
    <name type="scientific">Candidatus Sungbacteria bacterium RIFCSPHIGHO2_02_FULL_52_23</name>
    <dbReference type="NCBI Taxonomy" id="1802274"/>
    <lineage>
        <taxon>Bacteria</taxon>
        <taxon>Candidatus Sungiibacteriota</taxon>
    </lineage>
</organism>
<evidence type="ECO:0000313" key="2">
    <source>
        <dbReference type="EMBL" id="OHA04033.1"/>
    </source>
</evidence>
<feature type="domain" description="Glutaredoxin" evidence="1">
    <location>
        <begin position="10"/>
        <end position="68"/>
    </location>
</feature>
<dbReference type="Proteomes" id="UP000178510">
    <property type="component" value="Unassembled WGS sequence"/>
</dbReference>
<dbReference type="CDD" id="cd02976">
    <property type="entry name" value="NrdH"/>
    <property type="match status" value="1"/>
</dbReference>
<dbReference type="PANTHER" id="PTHR34386:SF1">
    <property type="entry name" value="GLUTAREDOXIN-LIKE PROTEIN NRDH"/>
    <property type="match status" value="1"/>
</dbReference>
<gene>
    <name evidence="2" type="ORF">A3J58_03375</name>
</gene>
<dbReference type="PROSITE" id="PS51354">
    <property type="entry name" value="GLUTAREDOXIN_2"/>
    <property type="match status" value="1"/>
</dbReference>
<protein>
    <submittedName>
        <fullName evidence="2">NrdH-redoxin</fullName>
    </submittedName>
</protein>
<comment type="caution">
    <text evidence="2">The sequence shown here is derived from an EMBL/GenBank/DDBJ whole genome shotgun (WGS) entry which is preliminary data.</text>
</comment>
<sequence length="84" mass="9243">MDNSAEKKAVIYTTPSCVYCKMAKEFFKKNGVVYEERDVASDTHARNDMIQKSGQMGVPVIEAGGRIIIGFDQSRLREALGIAG</sequence>
<dbReference type="Pfam" id="PF00462">
    <property type="entry name" value="Glutaredoxin"/>
    <property type="match status" value="1"/>
</dbReference>
<dbReference type="InterPro" id="IPR036249">
    <property type="entry name" value="Thioredoxin-like_sf"/>
</dbReference>
<evidence type="ECO:0000259" key="1">
    <source>
        <dbReference type="Pfam" id="PF00462"/>
    </source>
</evidence>
<dbReference type="InterPro" id="IPR002109">
    <property type="entry name" value="Glutaredoxin"/>
</dbReference>
<dbReference type="STRING" id="1802274.A3J58_03375"/>
<dbReference type="PANTHER" id="PTHR34386">
    <property type="entry name" value="GLUTAREDOXIN"/>
    <property type="match status" value="1"/>
</dbReference>
<evidence type="ECO:0000313" key="3">
    <source>
        <dbReference type="Proteomes" id="UP000178510"/>
    </source>
</evidence>
<dbReference type="AlphaFoldDB" id="A0A1G2KX69"/>
<proteinExistence type="predicted"/>
<dbReference type="Gene3D" id="3.40.30.10">
    <property type="entry name" value="Glutaredoxin"/>
    <property type="match status" value="1"/>
</dbReference>
<dbReference type="SUPFAM" id="SSF52833">
    <property type="entry name" value="Thioredoxin-like"/>
    <property type="match status" value="1"/>
</dbReference>
<dbReference type="InterPro" id="IPR051548">
    <property type="entry name" value="Grx-like_ET"/>
</dbReference>
<dbReference type="GO" id="GO:0009055">
    <property type="term" value="F:electron transfer activity"/>
    <property type="evidence" value="ECO:0007669"/>
    <property type="project" value="TreeGrafter"/>
</dbReference>